<dbReference type="EMBL" id="KL367511">
    <property type="protein sequence ID" value="KFD67809.1"/>
    <property type="molecule type" value="Genomic_DNA"/>
</dbReference>
<dbReference type="Proteomes" id="UP000030758">
    <property type="component" value="Unassembled WGS sequence"/>
</dbReference>
<proteinExistence type="predicted"/>
<reference evidence="3 4" key="1">
    <citation type="journal article" date="2014" name="Nat. Genet.">
        <title>Genome and transcriptome of the porcine whipworm Trichuris suis.</title>
        <authorList>
            <person name="Jex A.R."/>
            <person name="Nejsum P."/>
            <person name="Schwarz E.M."/>
            <person name="Hu L."/>
            <person name="Young N.D."/>
            <person name="Hall R.S."/>
            <person name="Korhonen P.K."/>
            <person name="Liao S."/>
            <person name="Thamsborg S."/>
            <person name="Xia J."/>
            <person name="Xu P."/>
            <person name="Wang S."/>
            <person name="Scheerlinck J.P."/>
            <person name="Hofmann A."/>
            <person name="Sternberg P.W."/>
            <person name="Wang J."/>
            <person name="Gasser R.B."/>
        </authorList>
    </citation>
    <scope>NUCLEOTIDE SEQUENCE [LARGE SCALE GENOMIC DNA]</scope>
    <source>
        <strain evidence="3">DCEP-RM93F</strain>
        <strain evidence="2">DCEP-RM93M</strain>
    </source>
</reference>
<organism evidence="3">
    <name type="scientific">Trichuris suis</name>
    <name type="common">pig whipworm</name>
    <dbReference type="NCBI Taxonomy" id="68888"/>
    <lineage>
        <taxon>Eukaryota</taxon>
        <taxon>Metazoa</taxon>
        <taxon>Ecdysozoa</taxon>
        <taxon>Nematoda</taxon>
        <taxon>Enoplea</taxon>
        <taxon>Dorylaimia</taxon>
        <taxon>Trichinellida</taxon>
        <taxon>Trichuridae</taxon>
        <taxon>Trichuris</taxon>
    </lineage>
</organism>
<dbReference type="AlphaFoldDB" id="A0A085NEB3"/>
<evidence type="ECO:0000313" key="4">
    <source>
        <dbReference type="Proteomes" id="UP000030764"/>
    </source>
</evidence>
<gene>
    <name evidence="2" type="ORF">M513_07542</name>
    <name evidence="3" type="ORF">M514_07542</name>
</gene>
<keyword evidence="4" id="KW-1185">Reference proteome</keyword>
<dbReference type="Proteomes" id="UP000030764">
    <property type="component" value="Unassembled WGS sequence"/>
</dbReference>
<protein>
    <submittedName>
        <fullName evidence="3">Uncharacterized protein</fullName>
    </submittedName>
</protein>
<evidence type="ECO:0000313" key="3">
    <source>
        <dbReference type="EMBL" id="KFD67809.1"/>
    </source>
</evidence>
<dbReference type="EMBL" id="KL363237">
    <property type="protein sequence ID" value="KFD51663.1"/>
    <property type="molecule type" value="Genomic_DNA"/>
</dbReference>
<feature type="region of interest" description="Disordered" evidence="1">
    <location>
        <begin position="1"/>
        <end position="26"/>
    </location>
</feature>
<name>A0A085NEB3_9BILA</name>
<evidence type="ECO:0000256" key="1">
    <source>
        <dbReference type="SAM" id="MobiDB-lite"/>
    </source>
</evidence>
<sequence length="90" mass="10614">MEKGGPGDVKATKIDMSARREAKSWETNRGADCLDGSFADCWQEYIVKQFPQERMWNGRDGPTRRRITAGNNARHRCRRGFRWKKFLRHE</sequence>
<accession>A0A085NEB3</accession>
<evidence type="ECO:0000313" key="2">
    <source>
        <dbReference type="EMBL" id="KFD51663.1"/>
    </source>
</evidence>